<dbReference type="OrthoDB" id="5857104at2759"/>
<comment type="cofactor">
    <cofactor evidence="2">
        <name>heme</name>
        <dbReference type="ChEBI" id="CHEBI:30413"/>
    </cofactor>
</comment>
<dbReference type="SUPFAM" id="SSF54160">
    <property type="entry name" value="Chromo domain-like"/>
    <property type="match status" value="1"/>
</dbReference>
<dbReference type="SUPFAM" id="SSF52540">
    <property type="entry name" value="P-loop containing nucleoside triphosphate hydrolases"/>
    <property type="match status" value="1"/>
</dbReference>
<dbReference type="Gene3D" id="3.40.50.10810">
    <property type="entry name" value="Tandem AAA-ATPase domain"/>
    <property type="match status" value="1"/>
</dbReference>
<dbReference type="Gene3D" id="2.40.50.40">
    <property type="match status" value="1"/>
</dbReference>
<proteinExistence type="inferred from homology"/>
<dbReference type="Gene3D" id="1.10.630.10">
    <property type="entry name" value="Cytochrome P450"/>
    <property type="match status" value="1"/>
</dbReference>
<dbReference type="EMBL" id="CACRXK020010104">
    <property type="protein sequence ID" value="CAB4018645.1"/>
    <property type="molecule type" value="Genomic_DNA"/>
</dbReference>
<dbReference type="PRINTS" id="PR00463">
    <property type="entry name" value="EP450I"/>
</dbReference>
<evidence type="ECO:0000313" key="3">
    <source>
        <dbReference type="EMBL" id="CAB4018645.1"/>
    </source>
</evidence>
<dbReference type="InterPro" id="IPR038718">
    <property type="entry name" value="SNF2-like_sf"/>
</dbReference>
<dbReference type="SMART" id="SM00298">
    <property type="entry name" value="CHROMO"/>
    <property type="match status" value="1"/>
</dbReference>
<dbReference type="AntiFam" id="ANF00010">
    <property type="entry name" value="tRNA translation"/>
</dbReference>
<dbReference type="FunFam" id="3.40.50.10810:FF:000003">
    <property type="entry name" value="chromodomain-helicase-DNA-binding protein 8 isoform X4"/>
    <property type="match status" value="1"/>
</dbReference>
<organism evidence="3 4">
    <name type="scientific">Paramuricea clavata</name>
    <name type="common">Red gorgonian</name>
    <name type="synonym">Violescent sea-whip</name>
    <dbReference type="NCBI Taxonomy" id="317549"/>
    <lineage>
        <taxon>Eukaryota</taxon>
        <taxon>Metazoa</taxon>
        <taxon>Cnidaria</taxon>
        <taxon>Anthozoa</taxon>
        <taxon>Octocorallia</taxon>
        <taxon>Malacalcyonacea</taxon>
        <taxon>Plexauridae</taxon>
        <taxon>Paramuricea</taxon>
    </lineage>
</organism>
<dbReference type="InterPro" id="IPR036396">
    <property type="entry name" value="Cyt_P450_sf"/>
</dbReference>
<dbReference type="FunFam" id="2.40.50.40:FF:000001">
    <property type="entry name" value="chromodomain-helicase-DNA-binding protein 8 isoform X4"/>
    <property type="match status" value="1"/>
</dbReference>
<protein>
    <submittedName>
        <fullName evidence="3">Chromodomain-helicase-DNA-binding 8-like</fullName>
    </submittedName>
</protein>
<dbReference type="InterPro" id="IPR016197">
    <property type="entry name" value="Chromo-like_dom_sf"/>
</dbReference>
<dbReference type="PANTHER" id="PTHR46850:SF1">
    <property type="entry name" value="CHROMODOMAIN-HELICASE-DNA-BINDING PROTEIN 9"/>
    <property type="match status" value="1"/>
</dbReference>
<dbReference type="Pfam" id="PF00067">
    <property type="entry name" value="p450"/>
    <property type="match status" value="1"/>
</dbReference>
<dbReference type="Proteomes" id="UP001152795">
    <property type="component" value="Unassembled WGS sequence"/>
</dbReference>
<feature type="non-terminal residue" evidence="3">
    <location>
        <position position="1"/>
    </location>
</feature>
<dbReference type="PANTHER" id="PTHR46850">
    <property type="entry name" value="CHROMODOMAIN-HELICASE-DNA-BINDING PROTEIN 9"/>
    <property type="match status" value="1"/>
</dbReference>
<sequence length="895" mass="102420">FHRKCLKDFMDNFNNVCDIFMTHLDRVVDGGKPTSMLQEFTKVTLEAMSQVSFNINTHAIEDTNSRSNTALSVRVQDNIDIPLHPTLLGIFQFKLFQNAIKREQIDAAQFLRKFASDYGSLTLDDIIDEFVTIFLAGQETTANSSSFTLYEIIRNSHVEAKLLNEVNEVLHGRDYLEFDDLAKLKYFGQVLEESLRKYPVAPAPSRVLAKYITVGGYHIPKGNGIDSLQIFFSMNPEIWENPDIFDPERFSETKNIPNFSMTHFPFSIGPRNCIGLLPGQTNRVKARLTSTPRDGVMCEVTLSVYPHRASLKNMPDHGGNRTYDLWNTSPMLCQLSYAVWSVRLCDITEQNLVRPDHVAQLAEHWASIPKVVGSIPTVKKMVTISARNTNVYKICKAIFSKLYNILQIKIYSYLHSEWATAEKLMQLDKRVQMKIKRFFIKRSTMPFPDEIDDEPFNPDYVEVDRVLDVSTGVDQTGAPVSHYLVKWRSLAYDESTWEVEADVDNQSVNRFRSIQVAPPPHERQFRRRPHPSEWRKLDKSPMFKNSNTLREYQLEGLNWLTFCWYNGQNCILADEMGLGKTIQSLAFLIHVMQYGIRGPFLVIAPLSTIANWQREFESWGDTNVVVHHGSAASRHLIQQYEFYFRGPQGEPVIGLYKFNVLITTYEILIADNILLSSVPWRAVVIDEAHRLKNRNCKLLEGLNNLQMEHRILLTGTPLQNNVDELFSLLNFLEPAQFPSQGAFLMEFGNLRTEAQVERLQALLRPMMLRRMKEDVEKSLAPKEETIVEAKRDVICDIVGALFALQNAVITHGSVLMDNIYIDNDGRGILGEYCFIHDTKKRVSTTAELLLQNSVPVSCDTSPIFDMFCLGEIAWVVFLGDEPVPRDMTSLQKHST</sequence>
<dbReference type="InterPro" id="IPR051493">
    <property type="entry name" value="CHD"/>
</dbReference>
<keyword evidence="2" id="KW-0479">Metal-binding</keyword>
<dbReference type="GO" id="GO:0005506">
    <property type="term" value="F:iron ion binding"/>
    <property type="evidence" value="ECO:0007669"/>
    <property type="project" value="InterPro"/>
</dbReference>
<keyword evidence="2" id="KW-0349">Heme</keyword>
<dbReference type="PROSITE" id="PS50013">
    <property type="entry name" value="CHROMO_2"/>
    <property type="match status" value="1"/>
</dbReference>
<dbReference type="InterPro" id="IPR001128">
    <property type="entry name" value="Cyt_P450"/>
</dbReference>
<dbReference type="SUPFAM" id="SSF48264">
    <property type="entry name" value="Cytochrome P450"/>
    <property type="match status" value="1"/>
</dbReference>
<dbReference type="SMART" id="SM00487">
    <property type="entry name" value="DEXDc"/>
    <property type="match status" value="1"/>
</dbReference>
<dbReference type="InterPro" id="IPR017972">
    <property type="entry name" value="Cyt_P450_CS"/>
</dbReference>
<dbReference type="GO" id="GO:0016705">
    <property type="term" value="F:oxidoreductase activity, acting on paired donors, with incorporation or reduction of molecular oxygen"/>
    <property type="evidence" value="ECO:0007669"/>
    <property type="project" value="InterPro"/>
</dbReference>
<dbReference type="GO" id="GO:0020037">
    <property type="term" value="F:heme binding"/>
    <property type="evidence" value="ECO:0007669"/>
    <property type="project" value="InterPro"/>
</dbReference>
<feature type="non-terminal residue" evidence="3">
    <location>
        <position position="895"/>
    </location>
</feature>
<comment type="similarity">
    <text evidence="1">Belongs to the cytochrome P450 family.</text>
</comment>
<feature type="binding site" description="axial binding residue" evidence="2">
    <location>
        <position position="273"/>
    </location>
    <ligand>
        <name>heme</name>
        <dbReference type="ChEBI" id="CHEBI:30413"/>
    </ligand>
    <ligandPart>
        <name>Fe</name>
        <dbReference type="ChEBI" id="CHEBI:18248"/>
    </ligandPart>
</feature>
<dbReference type="InterPro" id="IPR014001">
    <property type="entry name" value="Helicase_ATP-bd"/>
</dbReference>
<dbReference type="GO" id="GO:0004497">
    <property type="term" value="F:monooxygenase activity"/>
    <property type="evidence" value="ECO:0007669"/>
    <property type="project" value="InterPro"/>
</dbReference>
<dbReference type="Pfam" id="PF00385">
    <property type="entry name" value="Chromo"/>
    <property type="match status" value="1"/>
</dbReference>
<evidence type="ECO:0000313" key="4">
    <source>
        <dbReference type="Proteomes" id="UP001152795"/>
    </source>
</evidence>
<dbReference type="CDD" id="cd18663">
    <property type="entry name" value="CD2_tandem_CHD5-9_like"/>
    <property type="match status" value="1"/>
</dbReference>
<dbReference type="CDD" id="cd17995">
    <property type="entry name" value="DEXHc_CHD6_7_8_9"/>
    <property type="match status" value="1"/>
</dbReference>
<dbReference type="AntiFam" id="ANF00012">
    <property type="entry name" value="tRNA translation"/>
</dbReference>
<name>A0A7D9EUF8_PARCT</name>
<dbReference type="PROSITE" id="PS51192">
    <property type="entry name" value="HELICASE_ATP_BIND_1"/>
    <property type="match status" value="1"/>
</dbReference>
<dbReference type="InterPro" id="IPR023780">
    <property type="entry name" value="Chromo_domain"/>
</dbReference>
<dbReference type="Pfam" id="PF00176">
    <property type="entry name" value="SNF2-rel_dom"/>
    <property type="match status" value="1"/>
</dbReference>
<keyword evidence="4" id="KW-1185">Reference proteome</keyword>
<dbReference type="AlphaFoldDB" id="A0A7D9EUF8"/>
<evidence type="ECO:0000256" key="1">
    <source>
        <dbReference type="ARBA" id="ARBA00010617"/>
    </source>
</evidence>
<gene>
    <name evidence="3" type="ORF">PACLA_8A034043</name>
</gene>
<comment type="caution">
    <text evidence="3">The sequence shown here is derived from an EMBL/GenBank/DDBJ whole genome shotgun (WGS) entry which is preliminary data.</text>
</comment>
<dbReference type="InterPro" id="IPR000330">
    <property type="entry name" value="SNF2_N"/>
</dbReference>
<dbReference type="PROSITE" id="PS00086">
    <property type="entry name" value="CYTOCHROME_P450"/>
    <property type="match status" value="1"/>
</dbReference>
<dbReference type="InterPro" id="IPR027417">
    <property type="entry name" value="P-loop_NTPase"/>
</dbReference>
<dbReference type="InterPro" id="IPR002401">
    <property type="entry name" value="Cyt_P450_E_grp-I"/>
</dbReference>
<dbReference type="PRINTS" id="PR00385">
    <property type="entry name" value="P450"/>
</dbReference>
<keyword evidence="2" id="KW-0408">Iron</keyword>
<dbReference type="InterPro" id="IPR000953">
    <property type="entry name" value="Chromo/chromo_shadow_dom"/>
</dbReference>
<accession>A0A7D9EUF8</accession>
<reference evidence="3" key="1">
    <citation type="submission" date="2020-04" db="EMBL/GenBank/DDBJ databases">
        <authorList>
            <person name="Alioto T."/>
            <person name="Alioto T."/>
            <person name="Gomez Garrido J."/>
        </authorList>
    </citation>
    <scope>NUCLEOTIDE SEQUENCE</scope>
    <source>
        <strain evidence="3">A484AB</strain>
    </source>
</reference>
<evidence type="ECO:0000256" key="2">
    <source>
        <dbReference type="PIRSR" id="PIRSR602401-1"/>
    </source>
</evidence>
<dbReference type="GO" id="GO:0005524">
    <property type="term" value="F:ATP binding"/>
    <property type="evidence" value="ECO:0007669"/>
    <property type="project" value="InterPro"/>
</dbReference>